<dbReference type="AlphaFoldDB" id="B4R9Z4"/>
<dbReference type="InterPro" id="IPR014163">
    <property type="entry name" value="Tol-Pal_TolQ"/>
</dbReference>
<evidence type="ECO:0000256" key="8">
    <source>
        <dbReference type="ARBA" id="ARBA00023306"/>
    </source>
</evidence>
<dbReference type="PANTHER" id="PTHR30625">
    <property type="entry name" value="PROTEIN TOLQ"/>
    <property type="match status" value="1"/>
</dbReference>
<dbReference type="GO" id="GO:0043213">
    <property type="term" value="P:bacteriocin transport"/>
    <property type="evidence" value="ECO:0007669"/>
    <property type="project" value="InterPro"/>
</dbReference>
<dbReference type="PANTHER" id="PTHR30625:SF3">
    <property type="entry name" value="TOL-PAL SYSTEM PROTEIN TOLQ"/>
    <property type="match status" value="1"/>
</dbReference>
<evidence type="ECO:0000256" key="4">
    <source>
        <dbReference type="ARBA" id="ARBA00022618"/>
    </source>
</evidence>
<organism evidence="13 14">
    <name type="scientific">Phenylobacterium zucineum (strain HLK1)</name>
    <dbReference type="NCBI Taxonomy" id="450851"/>
    <lineage>
        <taxon>Bacteria</taxon>
        <taxon>Pseudomonadati</taxon>
        <taxon>Pseudomonadota</taxon>
        <taxon>Alphaproteobacteria</taxon>
        <taxon>Caulobacterales</taxon>
        <taxon>Caulobacteraceae</taxon>
        <taxon>Phenylobacterium</taxon>
    </lineage>
</organism>
<evidence type="ECO:0000256" key="6">
    <source>
        <dbReference type="ARBA" id="ARBA00022989"/>
    </source>
</evidence>
<feature type="compositionally biased region" description="Basic and acidic residues" evidence="10">
    <location>
        <begin position="48"/>
        <end position="60"/>
    </location>
</feature>
<dbReference type="NCBIfam" id="TIGR02796">
    <property type="entry name" value="tolQ"/>
    <property type="match status" value="1"/>
</dbReference>
<gene>
    <name evidence="13" type="ordered locus">PHZ_c3089</name>
</gene>
<evidence type="ECO:0000313" key="14">
    <source>
        <dbReference type="Proteomes" id="UP000001868"/>
    </source>
</evidence>
<dbReference type="Pfam" id="PF01618">
    <property type="entry name" value="MotA_ExbB"/>
    <property type="match status" value="1"/>
</dbReference>
<dbReference type="GO" id="GO:0005886">
    <property type="term" value="C:plasma membrane"/>
    <property type="evidence" value="ECO:0007669"/>
    <property type="project" value="UniProtKB-SubCell"/>
</dbReference>
<comment type="similarity">
    <text evidence="9">Belongs to the exbB/tolQ family.</text>
</comment>
<dbReference type="Proteomes" id="UP000001868">
    <property type="component" value="Chromosome"/>
</dbReference>
<evidence type="ECO:0000256" key="7">
    <source>
        <dbReference type="ARBA" id="ARBA00023136"/>
    </source>
</evidence>
<evidence type="ECO:0000256" key="10">
    <source>
        <dbReference type="SAM" id="MobiDB-lite"/>
    </source>
</evidence>
<evidence type="ECO:0000313" key="13">
    <source>
        <dbReference type="EMBL" id="ACG79498.1"/>
    </source>
</evidence>
<keyword evidence="5 11" id="KW-0812">Transmembrane</keyword>
<reference evidence="13 14" key="1">
    <citation type="journal article" date="2008" name="BMC Genomics">
        <title>Complete genome of Phenylobacterium zucineum - a novel facultative intracellular bacterium isolated from human erythroleukemia cell line K562.</title>
        <authorList>
            <person name="Luo Y."/>
            <person name="Xu X."/>
            <person name="Ding Z."/>
            <person name="Liu Z."/>
            <person name="Zhang B."/>
            <person name="Yan Z."/>
            <person name="Sun J."/>
            <person name="Hu S."/>
            <person name="Hu X."/>
        </authorList>
    </citation>
    <scope>NUCLEOTIDE SEQUENCE [LARGE SCALE GENOMIC DNA]</scope>
    <source>
        <strain evidence="13 14">HLK1</strain>
    </source>
</reference>
<keyword evidence="4" id="KW-0132">Cell division</keyword>
<keyword evidence="9" id="KW-0653">Protein transport</keyword>
<dbReference type="EMBL" id="CP000747">
    <property type="protein sequence ID" value="ACG79498.1"/>
    <property type="molecule type" value="Genomic_DNA"/>
</dbReference>
<evidence type="ECO:0000256" key="9">
    <source>
        <dbReference type="RuleBase" id="RU004057"/>
    </source>
</evidence>
<dbReference type="eggNOG" id="COG0811">
    <property type="taxonomic scope" value="Bacteria"/>
</dbReference>
<dbReference type="KEGG" id="pzu:PHZ_c3089"/>
<evidence type="ECO:0000259" key="12">
    <source>
        <dbReference type="Pfam" id="PF01618"/>
    </source>
</evidence>
<feature type="compositionally biased region" description="Basic residues" evidence="10">
    <location>
        <begin position="29"/>
        <end position="38"/>
    </location>
</feature>
<keyword evidence="6 11" id="KW-1133">Transmembrane helix</keyword>
<feature type="transmembrane region" description="Helical" evidence="11">
    <location>
        <begin position="306"/>
        <end position="329"/>
    </location>
</feature>
<sequence length="404" mass="44068">MCSTNEPRAQRGVAGRPRARPAGADLLRGHRLHRRRLPRQLPALFRTGAERLPARLRDRPPGAAGAARARRLRGHPHGHRLQARRAHRRRPACADHLRRREGAAPVRQPANPARAGSDRAGQRRSRLHRPGRPRPTPAARPGRAAEAALRRAISSPPIPAKHAAKKTRRTSMDPAAVTPESFNIVNLFFQADWVVKLVMIGLALASLWSWTIILDKLFRFAALNREATRFEDQVASGRSLEDVAAEAGERPAHALPRMLQGALKEWRDARQKGPPTEAQVAFLIQRIDRHLDAVIARESARVENGLGALAIVATASPFIGLFGTVWGIMNSFQAIAIQKNTSLAVVAPAIAEALFATAIGLVAAIPAYIAFNAFSTSAGKYAARLEGFADDLSTAIQRRLAERA</sequence>
<feature type="compositionally biased region" description="Low complexity" evidence="10">
    <location>
        <begin position="10"/>
        <end position="26"/>
    </location>
</feature>
<name>B4R9Z4_PHEZH</name>
<feature type="region of interest" description="Disordered" evidence="10">
    <location>
        <begin position="1"/>
        <end position="150"/>
    </location>
</feature>
<keyword evidence="14" id="KW-1185">Reference proteome</keyword>
<feature type="compositionally biased region" description="Basic residues" evidence="10">
    <location>
        <begin position="122"/>
        <end position="132"/>
    </location>
</feature>
<dbReference type="HOGENOM" id="CLU_053325_2_2_5"/>
<protein>
    <submittedName>
        <fullName evidence="13">MotA/TolQ/ExbB proton channel family protein</fullName>
    </submittedName>
</protein>
<dbReference type="STRING" id="450851.PHZ_c3089"/>
<evidence type="ECO:0000256" key="11">
    <source>
        <dbReference type="SAM" id="Phobius"/>
    </source>
</evidence>
<evidence type="ECO:0000256" key="5">
    <source>
        <dbReference type="ARBA" id="ARBA00022692"/>
    </source>
</evidence>
<proteinExistence type="inferred from homology"/>
<dbReference type="InterPro" id="IPR002898">
    <property type="entry name" value="MotA_ExbB_proton_chnl"/>
</dbReference>
<feature type="compositionally biased region" description="Basic residues" evidence="10">
    <location>
        <begin position="68"/>
        <end position="91"/>
    </location>
</feature>
<keyword evidence="7 11" id="KW-0472">Membrane</keyword>
<evidence type="ECO:0000256" key="3">
    <source>
        <dbReference type="ARBA" id="ARBA00022519"/>
    </source>
</evidence>
<feature type="transmembrane region" description="Helical" evidence="11">
    <location>
        <begin position="349"/>
        <end position="371"/>
    </location>
</feature>
<feature type="domain" description="MotA/TolQ/ExbB proton channel" evidence="12">
    <location>
        <begin position="285"/>
        <end position="385"/>
    </location>
</feature>
<feature type="transmembrane region" description="Helical" evidence="11">
    <location>
        <begin position="193"/>
        <end position="214"/>
    </location>
</feature>
<dbReference type="GO" id="GO:0051301">
    <property type="term" value="P:cell division"/>
    <property type="evidence" value="ECO:0007669"/>
    <property type="project" value="UniProtKB-KW"/>
</dbReference>
<dbReference type="InterPro" id="IPR050790">
    <property type="entry name" value="ExbB/TolQ_transport"/>
</dbReference>
<feature type="compositionally biased region" description="Low complexity" evidence="10">
    <location>
        <begin position="139"/>
        <end position="150"/>
    </location>
</feature>
<accession>B4R9Z4</accession>
<evidence type="ECO:0000256" key="2">
    <source>
        <dbReference type="ARBA" id="ARBA00022475"/>
    </source>
</evidence>
<dbReference type="GO" id="GO:0017038">
    <property type="term" value="P:protein import"/>
    <property type="evidence" value="ECO:0007669"/>
    <property type="project" value="TreeGrafter"/>
</dbReference>
<keyword evidence="3" id="KW-0997">Cell inner membrane</keyword>
<feature type="compositionally biased region" description="Basic and acidic residues" evidence="10">
    <location>
        <begin position="92"/>
        <end position="102"/>
    </location>
</feature>
<keyword evidence="8" id="KW-0131">Cell cycle</keyword>
<comment type="subcellular location">
    <subcellularLocation>
        <location evidence="1">Cell membrane</location>
        <topology evidence="1">Multi-pass membrane protein</topology>
    </subcellularLocation>
    <subcellularLocation>
        <location evidence="9">Membrane</location>
        <topology evidence="9">Multi-pass membrane protein</topology>
    </subcellularLocation>
</comment>
<keyword evidence="9" id="KW-0813">Transport</keyword>
<keyword evidence="2" id="KW-1003">Cell membrane</keyword>
<evidence type="ECO:0000256" key="1">
    <source>
        <dbReference type="ARBA" id="ARBA00004651"/>
    </source>
</evidence>